<dbReference type="InterPro" id="IPR052407">
    <property type="entry name" value="BTB_POZ_domain_cont_9"/>
</dbReference>
<dbReference type="AlphaFoldDB" id="A0A015L5K7"/>
<evidence type="ECO:0000259" key="1">
    <source>
        <dbReference type="PROSITE" id="PS50097"/>
    </source>
</evidence>
<dbReference type="Gene3D" id="1.25.40.420">
    <property type="match status" value="1"/>
</dbReference>
<gene>
    <name evidence="3" type="ORF">RirG_111040</name>
</gene>
<dbReference type="Proteomes" id="UP000022910">
    <property type="component" value="Unassembled WGS sequence"/>
</dbReference>
<accession>A0A015L5K7</accession>
<proteinExistence type="predicted"/>
<dbReference type="GO" id="GO:0005737">
    <property type="term" value="C:cytoplasm"/>
    <property type="evidence" value="ECO:0007669"/>
    <property type="project" value="TreeGrafter"/>
</dbReference>
<dbReference type="Gene3D" id="3.30.710.10">
    <property type="entry name" value="Potassium Channel Kv1.1, Chain A"/>
    <property type="match status" value="1"/>
</dbReference>
<sequence>MADNKLLPKLSQNILEILNDEEYYDITIEVGNDPYIKIFRAHMVILHYRSPYLRRILSTNNKKKNNDILTHIKLPNISPEIFQIILRYIYGGKLSLNEYDNSDIIQILIAANELGFQELIPYLQSFLIKNEASWMEQNFNLIYQTSFKNDSFSELQKYCTDLITKEPVKIFNSLNFSSIPEKLLITIIQNDDLQMSVIQIWEHVLKWGLARHPELPTNVTNYSKDDFNALKSTLQQFISFIKFDSLTSKEFLDKVFPYREILPEELCINLLKTFLSLSDPNIKPSDKSKPCITKEVNLGTIDSKIITSQHTELISKWINKLEITDELTLPYEYKLLFRGSRDGFTQNKFHEICDNKFRTVTIVKVKESNEILGGYNPFVWKSVSGWVITKDSFIFSFNNDRIEDHVLSRVTNERKALKNSSIRGPSFGDGDLTIWKLDSSAGYDYCRSKKRYYEKPIRKTDNEFFVEEWEVFQIIEQ</sequence>
<feature type="domain" description="BTB" evidence="1">
    <location>
        <begin position="24"/>
        <end position="98"/>
    </location>
</feature>
<dbReference type="PROSITE" id="PS50097">
    <property type="entry name" value="BTB"/>
    <property type="match status" value="1"/>
</dbReference>
<dbReference type="InterPro" id="IPR000210">
    <property type="entry name" value="BTB/POZ_dom"/>
</dbReference>
<dbReference type="PROSITE" id="PS51886">
    <property type="entry name" value="TLDC"/>
    <property type="match status" value="1"/>
</dbReference>
<dbReference type="SMART" id="SM00225">
    <property type="entry name" value="BTB"/>
    <property type="match status" value="1"/>
</dbReference>
<comment type="caution">
    <text evidence="3">The sequence shown here is derived from an EMBL/GenBank/DDBJ whole genome shotgun (WGS) entry which is preliminary data.</text>
</comment>
<dbReference type="PANTHER" id="PTHR46306:SF1">
    <property type="entry name" value="BTB_POZ DOMAIN-CONTAINING PROTEIN 9"/>
    <property type="match status" value="1"/>
</dbReference>
<evidence type="ECO:0000259" key="2">
    <source>
        <dbReference type="PROSITE" id="PS51886"/>
    </source>
</evidence>
<dbReference type="Pfam" id="PF00651">
    <property type="entry name" value="BTB"/>
    <property type="match status" value="1"/>
</dbReference>
<feature type="domain" description="TLDc" evidence="2">
    <location>
        <begin position="304"/>
        <end position="475"/>
    </location>
</feature>
<name>A0A015L5K7_RHIIW</name>
<dbReference type="InterPro" id="IPR006571">
    <property type="entry name" value="TLDc_dom"/>
</dbReference>
<dbReference type="PANTHER" id="PTHR46306">
    <property type="entry name" value="BTB/POZ DOMAIN-CONTAINING PROTEIN 9"/>
    <property type="match status" value="1"/>
</dbReference>
<protein>
    <recommendedName>
        <fullName evidence="5">Kelch-like protein 17</fullName>
    </recommendedName>
</protein>
<dbReference type="Pfam" id="PF07534">
    <property type="entry name" value="TLD"/>
    <property type="match status" value="1"/>
</dbReference>
<dbReference type="CDD" id="cd18186">
    <property type="entry name" value="BTB_POZ_ZBTB_KLHL-like"/>
    <property type="match status" value="1"/>
</dbReference>
<evidence type="ECO:0008006" key="5">
    <source>
        <dbReference type="Google" id="ProtNLM"/>
    </source>
</evidence>
<dbReference type="InterPro" id="IPR011333">
    <property type="entry name" value="SKP1/BTB/POZ_sf"/>
</dbReference>
<evidence type="ECO:0000313" key="4">
    <source>
        <dbReference type="Proteomes" id="UP000022910"/>
    </source>
</evidence>
<evidence type="ECO:0000313" key="3">
    <source>
        <dbReference type="EMBL" id="EXX67801.1"/>
    </source>
</evidence>
<dbReference type="SUPFAM" id="SSF54695">
    <property type="entry name" value="POZ domain"/>
    <property type="match status" value="1"/>
</dbReference>
<keyword evidence="4" id="KW-1185">Reference proteome</keyword>
<organism evidence="3 4">
    <name type="scientific">Rhizophagus irregularis (strain DAOM 197198w)</name>
    <name type="common">Glomus intraradices</name>
    <dbReference type="NCBI Taxonomy" id="1432141"/>
    <lineage>
        <taxon>Eukaryota</taxon>
        <taxon>Fungi</taxon>
        <taxon>Fungi incertae sedis</taxon>
        <taxon>Mucoromycota</taxon>
        <taxon>Glomeromycotina</taxon>
        <taxon>Glomeromycetes</taxon>
        <taxon>Glomerales</taxon>
        <taxon>Glomeraceae</taxon>
        <taxon>Rhizophagus</taxon>
    </lineage>
</organism>
<reference evidence="3 4" key="1">
    <citation type="submission" date="2014-02" db="EMBL/GenBank/DDBJ databases">
        <title>Single nucleus genome sequencing reveals high similarity among nuclei of an endomycorrhizal fungus.</title>
        <authorList>
            <person name="Lin K."/>
            <person name="Geurts R."/>
            <person name="Zhang Z."/>
            <person name="Limpens E."/>
            <person name="Saunders D.G."/>
            <person name="Mu D."/>
            <person name="Pang E."/>
            <person name="Cao H."/>
            <person name="Cha H."/>
            <person name="Lin T."/>
            <person name="Zhou Q."/>
            <person name="Shang Y."/>
            <person name="Li Y."/>
            <person name="Ivanov S."/>
            <person name="Sharma T."/>
            <person name="Velzen R.V."/>
            <person name="Ruijter N.D."/>
            <person name="Aanen D.K."/>
            <person name="Win J."/>
            <person name="Kamoun S."/>
            <person name="Bisseling T."/>
            <person name="Huang S."/>
        </authorList>
    </citation>
    <scope>NUCLEOTIDE SEQUENCE [LARGE SCALE GENOMIC DNA]</scope>
    <source>
        <strain evidence="4">DAOM197198w</strain>
    </source>
</reference>
<dbReference type="EMBL" id="JEMT01017551">
    <property type="protein sequence ID" value="EXX67801.1"/>
    <property type="molecule type" value="Genomic_DNA"/>
</dbReference>
<dbReference type="SMART" id="SM00584">
    <property type="entry name" value="TLDc"/>
    <property type="match status" value="1"/>
</dbReference>
<dbReference type="HOGENOM" id="CLU_021542_0_2_1"/>